<proteinExistence type="predicted"/>
<sequence>MAIKNENFPEVLVPQSELDVQHIEENLKVSVADKINQGEDGELYLEAIRRYPNDDAIEKEAERKLKRKLDMRLIPLLGICYFFYVCCSFQARLVDVTANIVRLQQYVDKTTLSYAAIFGIKDDLNLSGSEYSWLSSIFYFGWLIWAIPSNLLLQRSRMAWYLAFNIFMWGVVLMCEAASKSFGALATLRIISGAFEAIADPAFMLVVSTYYTRAEQPWRISAYYLWNGIGTAGGGLIATLWGFNHDEKLMMIARLRSNQTGIEGRKVNWRQVKEAYLDYKTWLFTILGFLANIPNGGISNFSTLVIQGLGFDTLNTALLGIPQGVIVVVWIFLGGYANQYMPKNSRTLVCALFMVPTIAGALGFLLAPDNAYVGRLICFYLTGSYQASFVITLSLVTSNTGGQSKKMIVSGMIWLGACIGNIASPFFYQSEQAPAYPLGIGSLLVANCLELMLFFILRYAFIWENRRKEKIRQELRERGSEDELMADSTAFADLTDKQNPNFVDPQAPELNSGRPGPEQTATTEEPPATAEEPPATTEEPPATTEEPPATTEEPPATTEEPPATTEEPPATTEEPPATTEEPPATTEEPPATTEEPPATTEEPPATTEEPPATTEEPPATTEEPPATTEEPPATTEEPPATAEEPPIITVPPDTADPPITAAPERRVRFIENNLPEQYNLSWKR</sequence>
<comment type="caution">
    <text evidence="8">The sequence shown here is derived from an EMBL/GenBank/DDBJ whole genome shotgun (WGS) entry which is preliminary data.</text>
</comment>
<dbReference type="OMA" id="SEPPAEC"/>
<evidence type="ECO:0000256" key="6">
    <source>
        <dbReference type="SAM" id="MobiDB-lite"/>
    </source>
</evidence>
<comment type="subcellular location">
    <subcellularLocation>
        <location evidence="1">Membrane</location>
        <topology evidence="1">Multi-pass membrane protein</topology>
    </subcellularLocation>
</comment>
<name>K9FX27_PEND2</name>
<dbReference type="HOGENOM" id="CLU_001265_0_5_1"/>
<reference evidence="9" key="1">
    <citation type="journal article" date="2012" name="BMC Genomics">
        <title>Genome sequence of the necrotrophic fungus Penicillium digitatum, the main postharvest pathogen of citrus.</title>
        <authorList>
            <person name="Marcet-Houben M."/>
            <person name="Ballester A.-R."/>
            <person name="de la Fuente B."/>
            <person name="Harries E."/>
            <person name="Marcos J.F."/>
            <person name="Gonzalez-Candelas L."/>
            <person name="Gabaldon T."/>
        </authorList>
    </citation>
    <scope>NUCLEOTIDE SEQUENCE [LARGE SCALE GENOMIC DNA]</scope>
    <source>
        <strain evidence="9">PHI26 / CECT 20796</strain>
    </source>
</reference>
<keyword evidence="2" id="KW-0813">Transport</keyword>
<dbReference type="PANTHER" id="PTHR43791">
    <property type="entry name" value="PERMEASE-RELATED"/>
    <property type="match status" value="1"/>
</dbReference>
<dbReference type="eggNOG" id="KOG1216">
    <property type="taxonomic scope" value="Eukaryota"/>
</dbReference>
<feature type="transmembrane region" description="Helical" evidence="7">
    <location>
        <begin position="160"/>
        <end position="179"/>
    </location>
</feature>
<keyword evidence="5 7" id="KW-0472">Membrane</keyword>
<feature type="transmembrane region" description="Helical" evidence="7">
    <location>
        <begin position="223"/>
        <end position="243"/>
    </location>
</feature>
<dbReference type="GO" id="GO:0016020">
    <property type="term" value="C:membrane"/>
    <property type="evidence" value="ECO:0007669"/>
    <property type="project" value="UniProtKB-SubCell"/>
</dbReference>
<dbReference type="Proteomes" id="UP000009882">
    <property type="component" value="Unassembled WGS sequence"/>
</dbReference>
<accession>K9FX27</accession>
<dbReference type="Gene3D" id="1.20.1250.20">
    <property type="entry name" value="MFS general substrate transporter like domains"/>
    <property type="match status" value="1"/>
</dbReference>
<organism evidence="8 9">
    <name type="scientific">Penicillium digitatum (strain PHI26 / CECT 20796)</name>
    <name type="common">Green mold</name>
    <dbReference type="NCBI Taxonomy" id="1170229"/>
    <lineage>
        <taxon>Eukaryota</taxon>
        <taxon>Fungi</taxon>
        <taxon>Dikarya</taxon>
        <taxon>Ascomycota</taxon>
        <taxon>Pezizomycotina</taxon>
        <taxon>Eurotiomycetes</taxon>
        <taxon>Eurotiomycetidae</taxon>
        <taxon>Eurotiales</taxon>
        <taxon>Aspergillaceae</taxon>
        <taxon>Penicillium</taxon>
    </lineage>
</organism>
<dbReference type="PANTHER" id="PTHR43791:SF97">
    <property type="entry name" value="ALLANTOATE TRANSPORTER, PUTATIVE (AFU_ORTHOLOGUE AFUA_1G14700)-RELATED"/>
    <property type="match status" value="1"/>
</dbReference>
<evidence type="ECO:0000256" key="1">
    <source>
        <dbReference type="ARBA" id="ARBA00004141"/>
    </source>
</evidence>
<feature type="transmembrane region" description="Helical" evidence="7">
    <location>
        <begin position="348"/>
        <end position="367"/>
    </location>
</feature>
<dbReference type="eggNOG" id="KOG2533">
    <property type="taxonomic scope" value="Eukaryota"/>
</dbReference>
<dbReference type="InterPro" id="IPR011701">
    <property type="entry name" value="MFS"/>
</dbReference>
<dbReference type="OrthoDB" id="6730379at2759"/>
<feature type="transmembrane region" description="Helical" evidence="7">
    <location>
        <begin position="408"/>
        <end position="428"/>
    </location>
</feature>
<dbReference type="SUPFAM" id="SSF103473">
    <property type="entry name" value="MFS general substrate transporter"/>
    <property type="match status" value="1"/>
</dbReference>
<feature type="region of interest" description="Disordered" evidence="6">
    <location>
        <begin position="492"/>
        <end position="660"/>
    </location>
</feature>
<evidence type="ECO:0000256" key="7">
    <source>
        <dbReference type="SAM" id="Phobius"/>
    </source>
</evidence>
<evidence type="ECO:0000256" key="5">
    <source>
        <dbReference type="ARBA" id="ARBA00023136"/>
    </source>
</evidence>
<evidence type="ECO:0000256" key="2">
    <source>
        <dbReference type="ARBA" id="ARBA00022448"/>
    </source>
</evidence>
<keyword evidence="3 7" id="KW-0812">Transmembrane</keyword>
<evidence type="ECO:0000313" key="9">
    <source>
        <dbReference type="Proteomes" id="UP000009882"/>
    </source>
</evidence>
<feature type="transmembrane region" description="Helical" evidence="7">
    <location>
        <begin position="131"/>
        <end position="153"/>
    </location>
</feature>
<dbReference type="AlphaFoldDB" id="K9FX27"/>
<protein>
    <submittedName>
        <fullName evidence="8">Allantoate permease</fullName>
    </submittedName>
</protein>
<dbReference type="EMBL" id="AKCT01000301">
    <property type="protein sequence ID" value="EKV05601.1"/>
    <property type="molecule type" value="Genomic_DNA"/>
</dbReference>
<gene>
    <name evidence="8" type="ORF">PDIG_82660</name>
</gene>
<feature type="transmembrane region" description="Helical" evidence="7">
    <location>
        <begin position="73"/>
        <end position="93"/>
    </location>
</feature>
<feature type="transmembrane region" description="Helical" evidence="7">
    <location>
        <begin position="440"/>
        <end position="461"/>
    </location>
</feature>
<keyword evidence="9" id="KW-1185">Reference proteome</keyword>
<feature type="transmembrane region" description="Helical" evidence="7">
    <location>
        <begin position="317"/>
        <end position="336"/>
    </location>
</feature>
<dbReference type="GO" id="GO:0022857">
    <property type="term" value="F:transmembrane transporter activity"/>
    <property type="evidence" value="ECO:0007669"/>
    <property type="project" value="InterPro"/>
</dbReference>
<dbReference type="InParanoid" id="K9FX27"/>
<evidence type="ECO:0000313" key="8">
    <source>
        <dbReference type="EMBL" id="EKV05601.1"/>
    </source>
</evidence>
<feature type="transmembrane region" description="Helical" evidence="7">
    <location>
        <begin position="373"/>
        <end position="396"/>
    </location>
</feature>
<feature type="compositionally biased region" description="Low complexity" evidence="6">
    <location>
        <begin position="520"/>
        <end position="660"/>
    </location>
</feature>
<dbReference type="STRING" id="1170229.K9FX27"/>
<evidence type="ECO:0000256" key="4">
    <source>
        <dbReference type="ARBA" id="ARBA00022989"/>
    </source>
</evidence>
<evidence type="ECO:0000256" key="3">
    <source>
        <dbReference type="ARBA" id="ARBA00022692"/>
    </source>
</evidence>
<dbReference type="Pfam" id="PF07690">
    <property type="entry name" value="MFS_1"/>
    <property type="match status" value="1"/>
</dbReference>
<keyword evidence="4 7" id="KW-1133">Transmembrane helix</keyword>
<dbReference type="InterPro" id="IPR036259">
    <property type="entry name" value="MFS_trans_sf"/>
</dbReference>